<dbReference type="AlphaFoldDB" id="A0A2D6M0A5"/>
<feature type="binding site" evidence="2">
    <location>
        <position position="154"/>
    </location>
    <ligand>
        <name>Zn(2+)</name>
        <dbReference type="ChEBI" id="CHEBI:29105"/>
    </ligand>
</feature>
<accession>A0A2D6M0A5</accession>
<evidence type="ECO:0000256" key="2">
    <source>
        <dbReference type="HAMAP-Rule" id="MF_00975"/>
    </source>
</evidence>
<dbReference type="SUPFAM" id="SSF50249">
    <property type="entry name" value="Nucleic acid-binding proteins"/>
    <property type="match status" value="1"/>
</dbReference>
<keyword evidence="2" id="KW-0862">Zinc</keyword>
<proteinExistence type="inferred from homology"/>
<dbReference type="GO" id="GO:0000178">
    <property type="term" value="C:exosome (RNase complex)"/>
    <property type="evidence" value="ECO:0007669"/>
    <property type="project" value="UniProtKB-KW"/>
</dbReference>
<keyword evidence="2" id="KW-0479">Metal-binding</keyword>
<dbReference type="SMART" id="SM00316">
    <property type="entry name" value="S1"/>
    <property type="match status" value="1"/>
</dbReference>
<dbReference type="EMBL" id="NZBU01000004">
    <property type="protein sequence ID" value="MAG21866.1"/>
    <property type="molecule type" value="Genomic_DNA"/>
</dbReference>
<dbReference type="PANTHER" id="PTHR12686">
    <property type="entry name" value="3'-5' EXORIBONUCLEASE CSL4-RELATED"/>
    <property type="match status" value="1"/>
</dbReference>
<dbReference type="GO" id="GO:0006401">
    <property type="term" value="P:RNA catabolic process"/>
    <property type="evidence" value="ECO:0007669"/>
    <property type="project" value="UniProtKB-UniRule"/>
</dbReference>
<protein>
    <recommendedName>
        <fullName evidence="2">Exosome complex component Csl4</fullName>
    </recommendedName>
</protein>
<feature type="binding site" evidence="2">
    <location>
        <position position="167"/>
    </location>
    <ligand>
        <name>Zn(2+)</name>
        <dbReference type="ChEBI" id="CHEBI:29105"/>
    </ligand>
</feature>
<dbReference type="GO" id="GO:0005737">
    <property type="term" value="C:cytoplasm"/>
    <property type="evidence" value="ECO:0007669"/>
    <property type="project" value="UniProtKB-SubCell"/>
</dbReference>
<evidence type="ECO:0000259" key="3">
    <source>
        <dbReference type="PROSITE" id="PS50126"/>
    </source>
</evidence>
<dbReference type="InterPro" id="IPR012340">
    <property type="entry name" value="NA-bd_OB-fold"/>
</dbReference>
<gene>
    <name evidence="2" type="primary">csl4</name>
    <name evidence="4" type="ORF">CL943_00990</name>
</gene>
<dbReference type="Pfam" id="PF14382">
    <property type="entry name" value="ECR1_N"/>
    <property type="match status" value="1"/>
</dbReference>
<dbReference type="InterPro" id="IPR039771">
    <property type="entry name" value="Csl4"/>
</dbReference>
<dbReference type="InterPro" id="IPR030850">
    <property type="entry name" value="Exosome_Csl4_arc"/>
</dbReference>
<dbReference type="GO" id="GO:0006396">
    <property type="term" value="P:RNA processing"/>
    <property type="evidence" value="ECO:0007669"/>
    <property type="project" value="InterPro"/>
</dbReference>
<dbReference type="InterPro" id="IPR025721">
    <property type="entry name" value="Exosome_cplx_N_dom"/>
</dbReference>
<comment type="caution">
    <text evidence="4">The sequence shown here is derived from an EMBL/GenBank/DDBJ whole genome shotgun (WGS) entry which is preliminary data.</text>
</comment>
<dbReference type="PANTHER" id="PTHR12686:SF8">
    <property type="entry name" value="EXOSOME COMPLEX COMPONENT CSL4"/>
    <property type="match status" value="1"/>
</dbReference>
<dbReference type="Proteomes" id="UP000226592">
    <property type="component" value="Unassembled WGS sequence"/>
</dbReference>
<keyword evidence="1 2" id="KW-0271">Exosome</keyword>
<evidence type="ECO:0000256" key="1">
    <source>
        <dbReference type="ARBA" id="ARBA00022835"/>
    </source>
</evidence>
<dbReference type="GO" id="GO:0008270">
    <property type="term" value="F:zinc ion binding"/>
    <property type="evidence" value="ECO:0007669"/>
    <property type="project" value="UniProtKB-UniRule"/>
</dbReference>
<dbReference type="SUPFAM" id="SSF110324">
    <property type="entry name" value="Ribosomal L27 protein-like"/>
    <property type="match status" value="1"/>
</dbReference>
<feature type="domain" description="S1 motif" evidence="3">
    <location>
        <begin position="62"/>
        <end position="127"/>
    </location>
</feature>
<dbReference type="Gene3D" id="2.40.50.140">
    <property type="entry name" value="Nucleic acid-binding proteins"/>
    <property type="match status" value="1"/>
</dbReference>
<feature type="binding site" evidence="2">
    <location>
        <position position="151"/>
    </location>
    <ligand>
        <name>Zn(2+)</name>
        <dbReference type="ChEBI" id="CHEBI:29105"/>
    </ligand>
</feature>
<keyword evidence="2" id="KW-0963">Cytoplasm</keyword>
<dbReference type="GO" id="GO:0003676">
    <property type="term" value="F:nucleic acid binding"/>
    <property type="evidence" value="ECO:0007669"/>
    <property type="project" value="InterPro"/>
</dbReference>
<dbReference type="PROSITE" id="PS50126">
    <property type="entry name" value="S1"/>
    <property type="match status" value="1"/>
</dbReference>
<dbReference type="HAMAP" id="MF_00975">
    <property type="entry name" value="Exosome_Csl4"/>
    <property type="match status" value="1"/>
</dbReference>
<comment type="subcellular location">
    <subcellularLocation>
        <location evidence="2">Cytoplasm</location>
    </subcellularLocation>
</comment>
<dbReference type="InterPro" id="IPR003029">
    <property type="entry name" value="S1_domain"/>
</dbReference>
<name>A0A2D6M0A5_9ARCH</name>
<comment type="similarity">
    <text evidence="2">Belongs to the CSL4 family.</text>
</comment>
<evidence type="ECO:0000313" key="4">
    <source>
        <dbReference type="EMBL" id="MAG21866.1"/>
    </source>
</evidence>
<organism evidence="4 5">
    <name type="scientific">Candidatus Iainarchaeum sp</name>
    <dbReference type="NCBI Taxonomy" id="3101447"/>
    <lineage>
        <taxon>Archaea</taxon>
        <taxon>Candidatus Iainarchaeota</taxon>
        <taxon>Candidatus Iainarchaeia</taxon>
        <taxon>Candidatus Iainarchaeales</taxon>
        <taxon>Candidatus Iainarchaeaceae</taxon>
        <taxon>Candidatus Iainarchaeum</taxon>
    </lineage>
</organism>
<dbReference type="Gene3D" id="2.40.50.100">
    <property type="match status" value="1"/>
</dbReference>
<sequence length="185" mass="20522">MVKKRVIPGDFLSTEEEFEPGQNAFIEEGSIRSDSIGTVVENTEHRTISVEKTKNVIPIKKGDIVFGEVGLVRDSSVILYLSTVEADHTKKVLSVTRASLPIRMVSRDYVKHLKELFKIGDLVKAKIAFVAPYGIDVRTDEPELGVIRAFCAKCRKPLQLFGSQLKCLGCGDTGGRKFSTEYSLK</sequence>
<comment type="function">
    <text evidence="2">Non-catalytic component of the exosome, which is a complex involved in RNA degradation. Increases the RNA binding and the efficiency of RNA degradation. Helpful for the interaction of the exosome with A-poor RNAs.</text>
</comment>
<dbReference type="NCBIfam" id="NF034126">
    <property type="entry name" value="PRK09521.1"/>
    <property type="match status" value="1"/>
</dbReference>
<reference evidence="5" key="1">
    <citation type="submission" date="2017-09" db="EMBL/GenBank/DDBJ databases">
        <title>The Reconstruction of 2,631 Draft Metagenome-Assembled Genomes from the Global Oceans.</title>
        <authorList>
            <person name="Tully B.J."/>
            <person name="Graham E.D."/>
            <person name="Heidelberg J.F."/>
        </authorList>
    </citation>
    <scope>NUCLEOTIDE SEQUENCE [LARGE SCALE GENOMIC DNA]</scope>
</reference>
<comment type="subunit">
    <text evidence="2">Component of the archaeal exosome complex. Forms a trimer of Rrp4 and/or Csl4 subunits. The trimer associates with an hexameric ring-like arrangement composed of 3 Rrp41-Rrp42 heterodimers. Interacts with DnaG.</text>
</comment>
<evidence type="ECO:0000313" key="5">
    <source>
        <dbReference type="Proteomes" id="UP000226592"/>
    </source>
</evidence>
<feature type="binding site" evidence="2">
    <location>
        <position position="170"/>
    </location>
    <ligand>
        <name>Zn(2+)</name>
        <dbReference type="ChEBI" id="CHEBI:29105"/>
    </ligand>
</feature>
<dbReference type="Gene3D" id="2.20.70.10">
    <property type="match status" value="1"/>
</dbReference>